<feature type="domain" description="THUMP-like" evidence="1">
    <location>
        <begin position="316"/>
        <end position="387"/>
    </location>
</feature>
<evidence type="ECO:0000313" key="4">
    <source>
        <dbReference type="Proteomes" id="UP000070258"/>
    </source>
</evidence>
<name>A0A138A7M1_9ACTN</name>
<evidence type="ECO:0000313" key="5">
    <source>
        <dbReference type="Proteomes" id="UP000070409"/>
    </source>
</evidence>
<organism evidence="3 4">
    <name type="scientific">Tsukamurella pseudospumae</name>
    <dbReference type="NCBI Taxonomy" id="239498"/>
    <lineage>
        <taxon>Bacteria</taxon>
        <taxon>Bacillati</taxon>
        <taxon>Actinomycetota</taxon>
        <taxon>Actinomycetes</taxon>
        <taxon>Mycobacteriales</taxon>
        <taxon>Tsukamurellaceae</taxon>
        <taxon>Tsukamurella</taxon>
    </lineage>
</organism>
<dbReference type="Pfam" id="PF18096">
    <property type="entry name" value="Thump_like"/>
    <property type="match status" value="1"/>
</dbReference>
<dbReference type="RefSeq" id="WP_068572046.1">
    <property type="nucleotide sequence ID" value="NZ_LSRE01000010.1"/>
</dbReference>
<keyword evidence="3" id="KW-0808">Transferase</keyword>
<keyword evidence="5" id="KW-1185">Reference proteome</keyword>
<protein>
    <submittedName>
        <fullName evidence="3">SAM-dependent methyltransferase</fullName>
    </submittedName>
</protein>
<evidence type="ECO:0000259" key="1">
    <source>
        <dbReference type="Pfam" id="PF18096"/>
    </source>
</evidence>
<gene>
    <name evidence="3" type="ORF">AXK60_10205</name>
    <name evidence="2" type="ORF">AXK61_18145</name>
</gene>
<accession>A0A138A7M1</accession>
<proteinExistence type="predicted"/>
<dbReference type="GO" id="GO:0008168">
    <property type="term" value="F:methyltransferase activity"/>
    <property type="evidence" value="ECO:0007669"/>
    <property type="project" value="UniProtKB-KW"/>
</dbReference>
<evidence type="ECO:0000313" key="2">
    <source>
        <dbReference type="EMBL" id="KXO99191.1"/>
    </source>
</evidence>
<sequence>MDGADLAYLRTADGAAAVAAADRLALTDASLLSDVAAVRGVAGPHAPAVIEQVRARRRAAGKFGDVSDIGAWLLTDEAVQQATPSAVAEHRARRLAWLSVHDVTCSIGAELRALVQVCPRVVGSDLDPLRARMAAHNVPRALVYVADALTPTSTADVVIADPARRAGGRRIVDPEQMSPALSALREAYSGRSLAVKTAPGIDYAGLRSAATDPFRGEVEIVSLDGGVREACLWSGPVAVPGLTRATVLRAGGGGYEVFSSDAHDVDAEPAGKYLIEPDGAVIRAGLVRHYAARHGLWQLDPHIAYLTGDAVPEGERGFEILDVAKFSEKALRAELRRRDVGSVEILTRGAGVDPDVLRKRLKLQGTQPMTVVITRIGREVTAFLTRPTR</sequence>
<reference evidence="2 5" key="1">
    <citation type="submission" date="2016-02" db="EMBL/GenBank/DDBJ databases">
        <authorList>
            <person name="Teng J.L."/>
            <person name="Tang Y."/>
            <person name="Huang Y."/>
            <person name="Guo F."/>
            <person name="Wei W."/>
            <person name="Chen J.H."/>
            <person name="Wong S.Y."/>
            <person name="Lau S.K."/>
            <person name="Woo P.C."/>
        </authorList>
    </citation>
    <scope>NUCLEOTIDE SEQUENCE [LARGE SCALE GENOMIC DNA]</scope>
    <source>
        <strain evidence="2 5">JCM 13375</strain>
    </source>
</reference>
<reference evidence="3" key="3">
    <citation type="submission" date="2016-02" db="EMBL/GenBank/DDBJ databases">
        <authorList>
            <person name="Teng J.L."/>
            <person name="Yang Y."/>
            <person name="Huang Y."/>
            <person name="Guo F."/>
            <person name="Wei W."/>
            <person name="Chen J.H."/>
            <person name="Wong S.Y."/>
            <person name="Lau S.K."/>
            <person name="Woo P.C."/>
        </authorList>
    </citation>
    <scope>NUCLEOTIDE SEQUENCE</scope>
    <source>
        <strain evidence="3">JCM 15929</strain>
    </source>
</reference>
<keyword evidence="3" id="KW-0489">Methyltransferase</keyword>
<dbReference type="InterPro" id="IPR041497">
    <property type="entry name" value="Thump-like"/>
</dbReference>
<dbReference type="EMBL" id="LSRE01000010">
    <property type="protein sequence ID" value="KXO99191.1"/>
    <property type="molecule type" value="Genomic_DNA"/>
</dbReference>
<dbReference type="Proteomes" id="UP000070258">
    <property type="component" value="Unassembled WGS sequence"/>
</dbReference>
<reference evidence="4" key="2">
    <citation type="submission" date="2016-02" db="EMBL/GenBank/DDBJ databases">
        <authorList>
            <person name="Wen L."/>
            <person name="He K."/>
            <person name="Yang H."/>
        </authorList>
    </citation>
    <scope>NUCLEOTIDE SEQUENCE [LARGE SCALE GENOMIC DNA]</scope>
    <source>
        <strain evidence="4">JCM 15929</strain>
    </source>
</reference>
<dbReference type="SUPFAM" id="SSF53335">
    <property type="entry name" value="S-adenosyl-L-methionine-dependent methyltransferases"/>
    <property type="match status" value="1"/>
</dbReference>
<dbReference type="InterPro" id="IPR029063">
    <property type="entry name" value="SAM-dependent_MTases_sf"/>
</dbReference>
<dbReference type="GO" id="GO:0032259">
    <property type="term" value="P:methylation"/>
    <property type="evidence" value="ECO:0007669"/>
    <property type="project" value="UniProtKB-KW"/>
</dbReference>
<dbReference type="OrthoDB" id="9810570at2"/>
<dbReference type="STRING" id="239498.AXK60_10205"/>
<dbReference type="AlphaFoldDB" id="A0A138A7M1"/>
<dbReference type="Gene3D" id="3.40.50.150">
    <property type="entry name" value="Vaccinia Virus protein VP39"/>
    <property type="match status" value="1"/>
</dbReference>
<evidence type="ECO:0000313" key="3">
    <source>
        <dbReference type="EMBL" id="KXP06454.1"/>
    </source>
</evidence>
<dbReference type="Proteomes" id="UP000070409">
    <property type="component" value="Unassembled WGS sequence"/>
</dbReference>
<dbReference type="EMBL" id="LSRF01000056">
    <property type="protein sequence ID" value="KXP06454.1"/>
    <property type="molecule type" value="Genomic_DNA"/>
</dbReference>
<comment type="caution">
    <text evidence="3">The sequence shown here is derived from an EMBL/GenBank/DDBJ whole genome shotgun (WGS) entry which is preliminary data.</text>
</comment>